<feature type="transmembrane region" description="Helical" evidence="2">
    <location>
        <begin position="89"/>
        <end position="110"/>
    </location>
</feature>
<feature type="compositionally biased region" description="Basic and acidic residues" evidence="1">
    <location>
        <begin position="1"/>
        <end position="11"/>
    </location>
</feature>
<evidence type="ECO:0000313" key="4">
    <source>
        <dbReference type="RefSeq" id="XP_017027823.2"/>
    </source>
</evidence>
<protein>
    <submittedName>
        <fullName evidence="4">Uncharacterized protein</fullName>
    </submittedName>
</protein>
<feature type="transmembrane region" description="Helical" evidence="2">
    <location>
        <begin position="122"/>
        <end position="139"/>
    </location>
</feature>
<dbReference type="InterPro" id="IPR051856">
    <property type="entry name" value="CSR-E3_Ligase_Protein"/>
</dbReference>
<accession>A0A6P4IZV7</accession>
<dbReference type="GO" id="GO:0016020">
    <property type="term" value="C:membrane"/>
    <property type="evidence" value="ECO:0007669"/>
    <property type="project" value="UniProtKB-SubCell"/>
</dbReference>
<gene>
    <name evidence="4" type="primary">LOC108078445</name>
</gene>
<organism evidence="3 4">
    <name type="scientific">Drosophila kikkawai</name>
    <name type="common">Fruit fly</name>
    <dbReference type="NCBI Taxonomy" id="30033"/>
    <lineage>
        <taxon>Eukaryota</taxon>
        <taxon>Metazoa</taxon>
        <taxon>Ecdysozoa</taxon>
        <taxon>Arthropoda</taxon>
        <taxon>Hexapoda</taxon>
        <taxon>Insecta</taxon>
        <taxon>Pterygota</taxon>
        <taxon>Neoptera</taxon>
        <taxon>Endopterygota</taxon>
        <taxon>Diptera</taxon>
        <taxon>Brachycera</taxon>
        <taxon>Muscomorpha</taxon>
        <taxon>Ephydroidea</taxon>
        <taxon>Drosophilidae</taxon>
        <taxon>Drosophila</taxon>
        <taxon>Sophophora</taxon>
    </lineage>
</organism>
<keyword evidence="3" id="KW-1185">Reference proteome</keyword>
<dbReference type="Proteomes" id="UP001652661">
    <property type="component" value="Chromosome 3L"/>
</dbReference>
<evidence type="ECO:0000256" key="2">
    <source>
        <dbReference type="SAM" id="Phobius"/>
    </source>
</evidence>
<evidence type="ECO:0000256" key="1">
    <source>
        <dbReference type="SAM" id="MobiDB-lite"/>
    </source>
</evidence>
<feature type="transmembrane region" description="Helical" evidence="2">
    <location>
        <begin position="160"/>
        <end position="179"/>
    </location>
</feature>
<name>A0A6P4IZV7_DROKI</name>
<dbReference type="GeneID" id="108078445"/>
<reference evidence="4" key="1">
    <citation type="submission" date="2025-08" db="UniProtKB">
        <authorList>
            <consortium name="RefSeq"/>
        </authorList>
    </citation>
    <scope>IDENTIFICATION</scope>
    <source>
        <strain evidence="4">14028-0561.14</strain>
        <tissue evidence="4">Whole fly</tissue>
    </source>
</reference>
<feature type="region of interest" description="Disordered" evidence="1">
    <location>
        <begin position="1"/>
        <end position="20"/>
    </location>
</feature>
<sequence length="275" mass="32002">MVDYFKSDEKPSSLQTGRGVNNSYRKCLRCPKYRKNHQKEHSAKSRESQCRNPSPDGDAPIYPNDPDPDPEWNPPEYNPTPPGGYKDQILLYLIAGYILGIFLVLIWYYWNPQRARSDLNGTWFFIILFFLLLLILSQRRPARCIAVLCFSTLAHYQSRALIIALAFLIAFWGPVMNIIRNIDIMANSLNCQQNLLIYALWSVNSMISDPLQLMEELFKRTVDEVLGMTTKLEKFFVKLENPIADIYATYGLCASWLTLQNEQFGYLDIFQRRYK</sequence>
<feature type="region of interest" description="Disordered" evidence="1">
    <location>
        <begin position="34"/>
        <end position="78"/>
    </location>
</feature>
<feature type="compositionally biased region" description="Basic and acidic residues" evidence="1">
    <location>
        <begin position="39"/>
        <end position="49"/>
    </location>
</feature>
<dbReference type="RefSeq" id="XP_017027823.2">
    <property type="nucleotide sequence ID" value="XM_017172334.2"/>
</dbReference>
<dbReference type="OrthoDB" id="6598372at2759"/>
<keyword evidence="2" id="KW-0472">Membrane</keyword>
<keyword evidence="2" id="KW-1133">Transmembrane helix</keyword>
<dbReference type="AlphaFoldDB" id="A0A6P4IZV7"/>
<evidence type="ECO:0000313" key="3">
    <source>
        <dbReference type="Proteomes" id="UP001652661"/>
    </source>
</evidence>
<dbReference type="PANTHER" id="PTHR21041:SF9">
    <property type="entry name" value="DENDRITIC CELL-SPECIFIC TRANSMEMBRANE PROTEIN-LIKE DOMAIN-CONTAINING PROTEIN"/>
    <property type="match status" value="1"/>
</dbReference>
<proteinExistence type="predicted"/>
<keyword evidence="2" id="KW-0812">Transmembrane</keyword>
<dbReference type="PANTHER" id="PTHR21041">
    <property type="entry name" value="DENDRITIC CELL-SPECIFIC TRANSMEMBRANE PROTEIN"/>
    <property type="match status" value="1"/>
</dbReference>